<dbReference type="PANTHER" id="PTHR44200:SF1">
    <property type="entry name" value="DNAJ HOMOLOG SUBFAMILY C MEMBER 7"/>
    <property type="match status" value="1"/>
</dbReference>
<sequence length="546" mass="62633">MEVERNQENDKQKQQAEEHKNKGNDYFKRGQYSNAAEEYEKAIELCQNEPNYYGNRAACFLQMKKYSKCLKDCEKALSLDPKNVKFLRRKALSLQYLGLLTEAKPIFEQIVSLDKSEQSVKENQQIKEMIKNLQEARQKLDAKLYKEALILIEKIAREVPDAVDIQILNCECLARTANINQAQEQLRLIQDKHGPRAETYYLKGLIELYGGSPDKAKSILQEGVRQDQNNKKCLAAFQMAKDQDNYKSKGNDFLNSNKFNDAIEYYTKALEVDLNNFKFNSLIYANRGLAHQKLKDHRKAVNDFDKSIELNDRYFKAYLRRGDSRYELGDLDGAQSDFQKVMELDQGSIQQMRQKINDITRKQKQLSKKDYYKILEVDKNATEADIKKAYRKLALQWHPDKNKENEEQKKLADQKFREIAEAYSVLSDKKKRQQFDMGVDPNDPMGGAGGFETNIDPTQIFKMFFGGEGGGDFGDFGFPNMGGGQFPGGFQTMFTSNLGGMGQNMRGGSSFPFQFGGDFSQQGGAGFPGFSFPGMQFTQQQQQRRR</sequence>
<dbReference type="AlphaFoldDB" id="A0A8S1KRP6"/>
<dbReference type="PANTHER" id="PTHR44200">
    <property type="entry name" value="DNAJ HOMOLOG SUBFAMILY C MEMBER 7"/>
    <property type="match status" value="1"/>
</dbReference>
<dbReference type="SMART" id="SM00271">
    <property type="entry name" value="DnaJ"/>
    <property type="match status" value="1"/>
</dbReference>
<evidence type="ECO:0000256" key="1">
    <source>
        <dbReference type="ARBA" id="ARBA00022737"/>
    </source>
</evidence>
<evidence type="ECO:0000256" key="3">
    <source>
        <dbReference type="PROSITE-ProRule" id="PRU00339"/>
    </source>
</evidence>
<keyword evidence="8" id="KW-1185">Reference proteome</keyword>
<evidence type="ECO:0000256" key="2">
    <source>
        <dbReference type="ARBA" id="ARBA00022803"/>
    </source>
</evidence>
<evidence type="ECO:0000313" key="8">
    <source>
        <dbReference type="Proteomes" id="UP000692954"/>
    </source>
</evidence>
<evidence type="ECO:0000259" key="6">
    <source>
        <dbReference type="PROSITE" id="PS50076"/>
    </source>
</evidence>
<gene>
    <name evidence="7" type="ORF">PSON_ATCC_30995.1.T0100133</name>
</gene>
<dbReference type="CDD" id="cd06257">
    <property type="entry name" value="DnaJ"/>
    <property type="match status" value="1"/>
</dbReference>
<feature type="repeat" description="TPR" evidence="3">
    <location>
        <begin position="16"/>
        <end position="49"/>
    </location>
</feature>
<organism evidence="7 8">
    <name type="scientific">Paramecium sonneborni</name>
    <dbReference type="NCBI Taxonomy" id="65129"/>
    <lineage>
        <taxon>Eukaryota</taxon>
        <taxon>Sar</taxon>
        <taxon>Alveolata</taxon>
        <taxon>Ciliophora</taxon>
        <taxon>Intramacronucleata</taxon>
        <taxon>Oligohymenophorea</taxon>
        <taxon>Peniculida</taxon>
        <taxon>Parameciidae</taxon>
        <taxon>Paramecium</taxon>
    </lineage>
</organism>
<feature type="repeat" description="TPR" evidence="3">
    <location>
        <begin position="243"/>
        <end position="276"/>
    </location>
</feature>
<keyword evidence="2 3" id="KW-0802">TPR repeat</keyword>
<dbReference type="SMART" id="SM00028">
    <property type="entry name" value="TPR"/>
    <property type="match status" value="7"/>
</dbReference>
<accession>A0A8S1KRP6</accession>
<dbReference type="InterPro" id="IPR052758">
    <property type="entry name" value="SRC_co-chaperone"/>
</dbReference>
<feature type="repeat" description="TPR" evidence="3">
    <location>
        <begin position="281"/>
        <end position="314"/>
    </location>
</feature>
<keyword evidence="1" id="KW-0677">Repeat</keyword>
<proteinExistence type="predicted"/>
<feature type="domain" description="J" evidence="6">
    <location>
        <begin position="370"/>
        <end position="439"/>
    </location>
</feature>
<evidence type="ECO:0000256" key="5">
    <source>
        <dbReference type="SAM" id="MobiDB-lite"/>
    </source>
</evidence>
<feature type="repeat" description="TPR" evidence="3">
    <location>
        <begin position="315"/>
        <end position="348"/>
    </location>
</feature>
<comment type="caution">
    <text evidence="7">The sequence shown here is derived from an EMBL/GenBank/DDBJ whole genome shotgun (WGS) entry which is preliminary data.</text>
</comment>
<dbReference type="PROSITE" id="PS50005">
    <property type="entry name" value="TPR"/>
    <property type="match status" value="5"/>
</dbReference>
<dbReference type="InterPro" id="IPR001623">
    <property type="entry name" value="DnaJ_domain"/>
</dbReference>
<evidence type="ECO:0000256" key="4">
    <source>
        <dbReference type="SAM" id="Coils"/>
    </source>
</evidence>
<dbReference type="Pfam" id="PF00226">
    <property type="entry name" value="DnaJ"/>
    <property type="match status" value="1"/>
</dbReference>
<dbReference type="OrthoDB" id="765884at2759"/>
<dbReference type="PROSITE" id="PS00636">
    <property type="entry name" value="DNAJ_1"/>
    <property type="match status" value="1"/>
</dbReference>
<dbReference type="Pfam" id="PF13181">
    <property type="entry name" value="TPR_8"/>
    <property type="match status" value="2"/>
</dbReference>
<dbReference type="InterPro" id="IPR013105">
    <property type="entry name" value="TPR_2"/>
</dbReference>
<dbReference type="Pfam" id="PF07719">
    <property type="entry name" value="TPR_2"/>
    <property type="match status" value="1"/>
</dbReference>
<dbReference type="Proteomes" id="UP000692954">
    <property type="component" value="Unassembled WGS sequence"/>
</dbReference>
<dbReference type="PROSITE" id="PS50076">
    <property type="entry name" value="DNAJ_2"/>
    <property type="match status" value="1"/>
</dbReference>
<feature type="repeat" description="TPR" evidence="3">
    <location>
        <begin position="50"/>
        <end position="83"/>
    </location>
</feature>
<feature type="region of interest" description="Disordered" evidence="5">
    <location>
        <begin position="1"/>
        <end position="27"/>
    </location>
</feature>
<name>A0A8S1KRP6_9CILI</name>
<dbReference type="InterPro" id="IPR018253">
    <property type="entry name" value="DnaJ_domain_CS"/>
</dbReference>
<dbReference type="Pfam" id="PF13174">
    <property type="entry name" value="TPR_6"/>
    <property type="match status" value="1"/>
</dbReference>
<dbReference type="EMBL" id="CAJJDN010000010">
    <property type="protein sequence ID" value="CAD8056233.1"/>
    <property type="molecule type" value="Genomic_DNA"/>
</dbReference>
<feature type="coiled-coil region" evidence="4">
    <location>
        <begin position="116"/>
        <end position="146"/>
    </location>
</feature>
<protein>
    <recommendedName>
        <fullName evidence="6">J domain-containing protein</fullName>
    </recommendedName>
</protein>
<reference evidence="7" key="1">
    <citation type="submission" date="2021-01" db="EMBL/GenBank/DDBJ databases">
        <authorList>
            <consortium name="Genoscope - CEA"/>
            <person name="William W."/>
        </authorList>
    </citation>
    <scope>NUCLEOTIDE SEQUENCE</scope>
</reference>
<keyword evidence="4" id="KW-0175">Coiled coil</keyword>
<dbReference type="Pfam" id="PF00515">
    <property type="entry name" value="TPR_1"/>
    <property type="match status" value="1"/>
</dbReference>
<dbReference type="InterPro" id="IPR019734">
    <property type="entry name" value="TPR_rpt"/>
</dbReference>
<evidence type="ECO:0000313" key="7">
    <source>
        <dbReference type="EMBL" id="CAD8056233.1"/>
    </source>
</evidence>